<dbReference type="Pfam" id="PF08241">
    <property type="entry name" value="Methyltransf_11"/>
    <property type="match status" value="1"/>
</dbReference>
<dbReference type="InterPro" id="IPR013216">
    <property type="entry name" value="Methyltransf_11"/>
</dbReference>
<comment type="caution">
    <text evidence="2">The sequence shown here is derived from an EMBL/GenBank/DDBJ whole genome shotgun (WGS) entry which is preliminary data.</text>
</comment>
<dbReference type="EMBL" id="LAZR01056563">
    <property type="protein sequence ID" value="KKK73919.1"/>
    <property type="molecule type" value="Genomic_DNA"/>
</dbReference>
<protein>
    <recommendedName>
        <fullName evidence="1">Methyltransferase type 11 domain-containing protein</fullName>
    </recommendedName>
</protein>
<organism evidence="2">
    <name type="scientific">marine sediment metagenome</name>
    <dbReference type="NCBI Taxonomy" id="412755"/>
    <lineage>
        <taxon>unclassified sequences</taxon>
        <taxon>metagenomes</taxon>
        <taxon>ecological metagenomes</taxon>
    </lineage>
</organism>
<feature type="non-terminal residue" evidence="2">
    <location>
        <position position="143"/>
    </location>
</feature>
<reference evidence="2" key="1">
    <citation type="journal article" date="2015" name="Nature">
        <title>Complex archaea that bridge the gap between prokaryotes and eukaryotes.</title>
        <authorList>
            <person name="Spang A."/>
            <person name="Saw J.H."/>
            <person name="Jorgensen S.L."/>
            <person name="Zaremba-Niedzwiedzka K."/>
            <person name="Martijn J."/>
            <person name="Lind A.E."/>
            <person name="van Eijk R."/>
            <person name="Schleper C."/>
            <person name="Guy L."/>
            <person name="Ettema T.J."/>
        </authorList>
    </citation>
    <scope>NUCLEOTIDE SEQUENCE</scope>
</reference>
<evidence type="ECO:0000313" key="2">
    <source>
        <dbReference type="EMBL" id="KKK73919.1"/>
    </source>
</evidence>
<dbReference type="GO" id="GO:0008757">
    <property type="term" value="F:S-adenosylmethionine-dependent methyltransferase activity"/>
    <property type="evidence" value="ECO:0007669"/>
    <property type="project" value="InterPro"/>
</dbReference>
<feature type="domain" description="Methyltransferase type 11" evidence="1">
    <location>
        <begin position="52"/>
        <end position="143"/>
    </location>
</feature>
<dbReference type="Gene3D" id="3.40.50.150">
    <property type="entry name" value="Vaccinia Virus protein VP39"/>
    <property type="match status" value="1"/>
</dbReference>
<name>A0A0F9A5T3_9ZZZZ</name>
<dbReference type="AlphaFoldDB" id="A0A0F9A5T3"/>
<dbReference type="SUPFAM" id="SSF53335">
    <property type="entry name" value="S-adenosyl-L-methionine-dependent methyltransferases"/>
    <property type="match status" value="1"/>
</dbReference>
<evidence type="ECO:0000259" key="1">
    <source>
        <dbReference type="Pfam" id="PF08241"/>
    </source>
</evidence>
<accession>A0A0F9A5T3</accession>
<sequence>MRLIVDKHNQQEFYEEEVRELIDHIKDPSNYNVRLYIHDWIINNTKKGEHVLDVGCGSGILCYHLKNEGRHPTGIDLTKVSVDFCKDKIPGVVFNQGKAEKLPFQNGLFDVVSSNQLLEHLKEPKVAIKEMIRVCKPNGKLLV</sequence>
<dbReference type="PANTHER" id="PTHR43861">
    <property type="entry name" value="TRANS-ACONITATE 2-METHYLTRANSFERASE-RELATED"/>
    <property type="match status" value="1"/>
</dbReference>
<dbReference type="CDD" id="cd02440">
    <property type="entry name" value="AdoMet_MTases"/>
    <property type="match status" value="1"/>
</dbReference>
<dbReference type="InterPro" id="IPR029063">
    <property type="entry name" value="SAM-dependent_MTases_sf"/>
</dbReference>
<dbReference type="PANTHER" id="PTHR43861:SF1">
    <property type="entry name" value="TRANS-ACONITATE 2-METHYLTRANSFERASE"/>
    <property type="match status" value="1"/>
</dbReference>
<gene>
    <name evidence="2" type="ORF">LCGC14_2889000</name>
</gene>
<proteinExistence type="predicted"/>